<evidence type="ECO:0000256" key="7">
    <source>
        <dbReference type="ARBA" id="ARBA00023136"/>
    </source>
</evidence>
<feature type="transmembrane region" description="Helical" evidence="10">
    <location>
        <begin position="74"/>
        <end position="92"/>
    </location>
</feature>
<dbReference type="PANTHER" id="PTHR21137">
    <property type="entry name" value="ODORANT RECEPTOR"/>
    <property type="match status" value="1"/>
</dbReference>
<evidence type="ECO:0000256" key="3">
    <source>
        <dbReference type="ARBA" id="ARBA00022606"/>
    </source>
</evidence>
<evidence type="ECO:0000256" key="5">
    <source>
        <dbReference type="ARBA" id="ARBA00022725"/>
    </source>
</evidence>
<dbReference type="Pfam" id="PF02949">
    <property type="entry name" value="7tm_6"/>
    <property type="match status" value="1"/>
</dbReference>
<dbReference type="RefSeq" id="XP_030767442.1">
    <property type="nucleotide sequence ID" value="XM_030911582.1"/>
</dbReference>
<keyword evidence="6 10" id="KW-1133">Transmembrane helix</keyword>
<dbReference type="InParanoid" id="A0A6J2YVY8"/>
<evidence type="ECO:0000313" key="11">
    <source>
        <dbReference type="Proteomes" id="UP000504635"/>
    </source>
</evidence>
<evidence type="ECO:0000256" key="2">
    <source>
        <dbReference type="ARBA" id="ARBA00022475"/>
    </source>
</evidence>
<keyword evidence="4 10" id="KW-0812">Transmembrane</keyword>
<name>A0A6J2YVY8_SITOR</name>
<keyword evidence="8" id="KW-0675">Receptor</keyword>
<evidence type="ECO:0000256" key="1">
    <source>
        <dbReference type="ARBA" id="ARBA00004651"/>
    </source>
</evidence>
<feature type="transmembrane region" description="Helical" evidence="10">
    <location>
        <begin position="35"/>
        <end position="54"/>
    </location>
</feature>
<dbReference type="GO" id="GO:0005549">
    <property type="term" value="F:odorant binding"/>
    <property type="evidence" value="ECO:0007669"/>
    <property type="project" value="InterPro"/>
</dbReference>
<accession>A0A6J2YVY8</accession>
<dbReference type="OrthoDB" id="6597368at2759"/>
<evidence type="ECO:0000256" key="9">
    <source>
        <dbReference type="ARBA" id="ARBA00023224"/>
    </source>
</evidence>
<keyword evidence="3" id="KW-0716">Sensory transduction</keyword>
<sequence length="219" mass="25893">MTEIPYAKDFFKINRWMLKCAGLWKPDTTNKTIQLLYRVYVIVVFLFVNLWFTSTEFGSLFSTYKDEYPLIKNVNFFLTHFMGAVKVIFWYFKGNCLRKIMQTLEDPKYHYESCKAPPLSKQFIAECVYMAAMFFQLYLYCSFGNEVTLEFQEISVNIWNSNWLATNTSFKKSLVFTMLRVKRPVYFTVGKFSPLTLSTFVYIIKTSYSIFALIKNTSV</sequence>
<dbReference type="AlphaFoldDB" id="A0A6J2YVY8"/>
<evidence type="ECO:0000313" key="12">
    <source>
        <dbReference type="RefSeq" id="XP_030767442.1"/>
    </source>
</evidence>
<keyword evidence="9" id="KW-0807">Transducer</keyword>
<dbReference type="PANTHER" id="PTHR21137:SF35">
    <property type="entry name" value="ODORANT RECEPTOR 19A-RELATED"/>
    <property type="match status" value="1"/>
</dbReference>
<evidence type="ECO:0000256" key="6">
    <source>
        <dbReference type="ARBA" id="ARBA00022989"/>
    </source>
</evidence>
<dbReference type="Proteomes" id="UP000504635">
    <property type="component" value="Unplaced"/>
</dbReference>
<comment type="subcellular location">
    <subcellularLocation>
        <location evidence="1">Cell membrane</location>
        <topology evidence="1">Multi-pass membrane protein</topology>
    </subcellularLocation>
</comment>
<evidence type="ECO:0000256" key="10">
    <source>
        <dbReference type="SAM" id="Phobius"/>
    </source>
</evidence>
<keyword evidence="7 10" id="KW-0472">Membrane</keyword>
<evidence type="ECO:0000256" key="8">
    <source>
        <dbReference type="ARBA" id="ARBA00023170"/>
    </source>
</evidence>
<reference evidence="12" key="1">
    <citation type="submission" date="2025-08" db="UniProtKB">
        <authorList>
            <consortium name="RefSeq"/>
        </authorList>
    </citation>
    <scope>IDENTIFICATION</scope>
    <source>
        <tissue evidence="12">Gonads</tissue>
    </source>
</reference>
<dbReference type="GeneID" id="115891179"/>
<keyword evidence="11" id="KW-1185">Reference proteome</keyword>
<dbReference type="GO" id="GO:0007165">
    <property type="term" value="P:signal transduction"/>
    <property type="evidence" value="ECO:0007669"/>
    <property type="project" value="UniProtKB-KW"/>
</dbReference>
<gene>
    <name evidence="12" type="primary">LOC115891179</name>
</gene>
<dbReference type="KEGG" id="soy:115891179"/>
<keyword evidence="2" id="KW-1003">Cell membrane</keyword>
<evidence type="ECO:0000256" key="4">
    <source>
        <dbReference type="ARBA" id="ARBA00022692"/>
    </source>
</evidence>
<protein>
    <submittedName>
        <fullName evidence="12">Uncharacterized protein LOC115891179</fullName>
    </submittedName>
</protein>
<dbReference type="GO" id="GO:0004984">
    <property type="term" value="F:olfactory receptor activity"/>
    <property type="evidence" value="ECO:0007669"/>
    <property type="project" value="InterPro"/>
</dbReference>
<organism evidence="11 12">
    <name type="scientific">Sitophilus oryzae</name>
    <name type="common">Rice weevil</name>
    <name type="synonym">Curculio oryzae</name>
    <dbReference type="NCBI Taxonomy" id="7048"/>
    <lineage>
        <taxon>Eukaryota</taxon>
        <taxon>Metazoa</taxon>
        <taxon>Ecdysozoa</taxon>
        <taxon>Arthropoda</taxon>
        <taxon>Hexapoda</taxon>
        <taxon>Insecta</taxon>
        <taxon>Pterygota</taxon>
        <taxon>Neoptera</taxon>
        <taxon>Endopterygota</taxon>
        <taxon>Coleoptera</taxon>
        <taxon>Polyphaga</taxon>
        <taxon>Cucujiformia</taxon>
        <taxon>Curculionidae</taxon>
        <taxon>Dryophthorinae</taxon>
        <taxon>Sitophilus</taxon>
    </lineage>
</organism>
<dbReference type="InterPro" id="IPR004117">
    <property type="entry name" value="7tm6_olfct_rcpt"/>
</dbReference>
<dbReference type="GO" id="GO:0005886">
    <property type="term" value="C:plasma membrane"/>
    <property type="evidence" value="ECO:0007669"/>
    <property type="project" value="UniProtKB-SubCell"/>
</dbReference>
<keyword evidence="5" id="KW-0552">Olfaction</keyword>
<proteinExistence type="predicted"/>